<evidence type="ECO:0000313" key="3">
    <source>
        <dbReference type="Proteomes" id="UP001604336"/>
    </source>
</evidence>
<protein>
    <submittedName>
        <fullName evidence="2">Uncharacterized protein</fullName>
    </submittedName>
</protein>
<proteinExistence type="predicted"/>
<dbReference type="EMBL" id="JBFOLK010000009">
    <property type="protein sequence ID" value="KAL2485411.1"/>
    <property type="molecule type" value="Genomic_DNA"/>
</dbReference>
<sequence>MVLLKWIQTCTSSHEKRWALPEPQISLVKALSHSRQPLRPACASHTCASTPRIVRSVPASGGFEEEEQGFFCARIRLKQNSPSGSSDDRRSGGHIHLKSQGGISARAISTGCHICLDGLERRDEGGKAPIEASFLSHGAGLRP</sequence>
<keyword evidence="3" id="KW-1185">Reference proteome</keyword>
<reference evidence="3" key="1">
    <citation type="submission" date="2024-07" db="EMBL/GenBank/DDBJ databases">
        <title>Two chromosome-level genome assemblies of Korean endemic species Abeliophyllum distichum and Forsythia ovata (Oleaceae).</title>
        <authorList>
            <person name="Jang H."/>
        </authorList>
    </citation>
    <scope>NUCLEOTIDE SEQUENCE [LARGE SCALE GENOMIC DNA]</scope>
</reference>
<name>A0ABD1RBZ5_9LAMI</name>
<evidence type="ECO:0000256" key="1">
    <source>
        <dbReference type="SAM" id="MobiDB-lite"/>
    </source>
</evidence>
<comment type="caution">
    <text evidence="2">The sequence shown here is derived from an EMBL/GenBank/DDBJ whole genome shotgun (WGS) entry which is preliminary data.</text>
</comment>
<dbReference type="Proteomes" id="UP001604336">
    <property type="component" value="Unassembled WGS sequence"/>
</dbReference>
<accession>A0ABD1RBZ5</accession>
<evidence type="ECO:0000313" key="2">
    <source>
        <dbReference type="EMBL" id="KAL2485411.1"/>
    </source>
</evidence>
<gene>
    <name evidence="2" type="ORF">Adt_30167</name>
</gene>
<feature type="region of interest" description="Disordered" evidence="1">
    <location>
        <begin position="80"/>
        <end position="100"/>
    </location>
</feature>
<organism evidence="2 3">
    <name type="scientific">Abeliophyllum distichum</name>
    <dbReference type="NCBI Taxonomy" id="126358"/>
    <lineage>
        <taxon>Eukaryota</taxon>
        <taxon>Viridiplantae</taxon>
        <taxon>Streptophyta</taxon>
        <taxon>Embryophyta</taxon>
        <taxon>Tracheophyta</taxon>
        <taxon>Spermatophyta</taxon>
        <taxon>Magnoliopsida</taxon>
        <taxon>eudicotyledons</taxon>
        <taxon>Gunneridae</taxon>
        <taxon>Pentapetalae</taxon>
        <taxon>asterids</taxon>
        <taxon>lamiids</taxon>
        <taxon>Lamiales</taxon>
        <taxon>Oleaceae</taxon>
        <taxon>Forsythieae</taxon>
        <taxon>Abeliophyllum</taxon>
    </lineage>
</organism>
<dbReference type="AlphaFoldDB" id="A0ABD1RBZ5"/>